<protein>
    <submittedName>
        <fullName evidence="1">Uncharacterized protein</fullName>
    </submittedName>
</protein>
<organism evidence="1 2">
    <name type="scientific">Caulobacter endophyticus</name>
    <dbReference type="NCBI Taxonomy" id="2172652"/>
    <lineage>
        <taxon>Bacteria</taxon>
        <taxon>Pseudomonadati</taxon>
        <taxon>Pseudomonadota</taxon>
        <taxon>Alphaproteobacteria</taxon>
        <taxon>Caulobacterales</taxon>
        <taxon>Caulobacteraceae</taxon>
        <taxon>Caulobacter</taxon>
    </lineage>
</organism>
<name>A0A2T9JMF8_9CAUL</name>
<gene>
    <name evidence="1" type="ORF">DDF67_18405</name>
</gene>
<dbReference type="EMBL" id="QDKQ01000063">
    <property type="protein sequence ID" value="PVM84872.1"/>
    <property type="molecule type" value="Genomic_DNA"/>
</dbReference>
<reference evidence="1 2" key="1">
    <citation type="submission" date="2018-04" db="EMBL/GenBank/DDBJ databases">
        <title>The genome sequence of Caulobacter sp. 744.</title>
        <authorList>
            <person name="Gao J."/>
            <person name="Sun J."/>
        </authorList>
    </citation>
    <scope>NUCLEOTIDE SEQUENCE [LARGE SCALE GENOMIC DNA]</scope>
    <source>
        <strain evidence="1 2">774</strain>
    </source>
</reference>
<keyword evidence="2" id="KW-1185">Reference proteome</keyword>
<evidence type="ECO:0000313" key="1">
    <source>
        <dbReference type="EMBL" id="PVM84872.1"/>
    </source>
</evidence>
<proteinExistence type="predicted"/>
<sequence length="88" mass="9638">MNSSPGLIDISIPRDVALVLFEWLADMRETASAAGRIAGQEEQLLLAEHVALDTLEAALEVKLEEVFLPEYKSIVQAARDRLSSTANE</sequence>
<dbReference type="AlphaFoldDB" id="A0A2T9JMF8"/>
<evidence type="ECO:0000313" key="2">
    <source>
        <dbReference type="Proteomes" id="UP000245073"/>
    </source>
</evidence>
<dbReference type="RefSeq" id="WP_109102300.1">
    <property type="nucleotide sequence ID" value="NZ_QDKQ01000063.1"/>
</dbReference>
<accession>A0A2T9JMF8</accession>
<comment type="caution">
    <text evidence="1">The sequence shown here is derived from an EMBL/GenBank/DDBJ whole genome shotgun (WGS) entry which is preliminary data.</text>
</comment>
<dbReference type="Proteomes" id="UP000245073">
    <property type="component" value="Unassembled WGS sequence"/>
</dbReference>